<dbReference type="InterPro" id="IPR013057">
    <property type="entry name" value="AA_transpt_TM"/>
</dbReference>
<keyword evidence="4" id="KW-0812">Transmembrane</keyword>
<evidence type="ECO:0000256" key="6">
    <source>
        <dbReference type="ARBA" id="ARBA00022989"/>
    </source>
</evidence>
<evidence type="ECO:0000256" key="5">
    <source>
        <dbReference type="ARBA" id="ARBA00022970"/>
    </source>
</evidence>
<evidence type="ECO:0000256" key="9">
    <source>
        <dbReference type="ARBA" id="ARBA00040814"/>
    </source>
</evidence>
<evidence type="ECO:0000259" key="11">
    <source>
        <dbReference type="Pfam" id="PF01490"/>
    </source>
</evidence>
<reference evidence="12" key="1">
    <citation type="submission" date="2020-11" db="EMBL/GenBank/DDBJ databases">
        <authorList>
            <person name="Tran Van P."/>
        </authorList>
    </citation>
    <scope>NUCLEOTIDE SEQUENCE</scope>
</reference>
<comment type="similarity">
    <text evidence="2">Belongs to the amino acid/polyamine transporter 2 family.</text>
</comment>
<keyword evidence="3" id="KW-0813">Transport</keyword>
<dbReference type="GO" id="GO:0016020">
    <property type="term" value="C:membrane"/>
    <property type="evidence" value="ECO:0007669"/>
    <property type="project" value="UniProtKB-SubCell"/>
</dbReference>
<feature type="domain" description="Amino acid transporter transmembrane" evidence="11">
    <location>
        <begin position="40"/>
        <end position="111"/>
    </location>
</feature>
<keyword evidence="6" id="KW-1133">Transmembrane helix</keyword>
<comment type="function">
    <text evidence="8">Putative sodium-dependent amino acid/proton antiporter.</text>
</comment>
<dbReference type="GO" id="GO:0015179">
    <property type="term" value="F:L-amino acid transmembrane transporter activity"/>
    <property type="evidence" value="ECO:0007669"/>
    <property type="project" value="TreeGrafter"/>
</dbReference>
<evidence type="ECO:0000256" key="1">
    <source>
        <dbReference type="ARBA" id="ARBA00004141"/>
    </source>
</evidence>
<evidence type="ECO:0000256" key="4">
    <source>
        <dbReference type="ARBA" id="ARBA00022692"/>
    </source>
</evidence>
<evidence type="ECO:0000256" key="2">
    <source>
        <dbReference type="ARBA" id="ARBA00008066"/>
    </source>
</evidence>
<proteinExistence type="inferred from homology"/>
<gene>
    <name evidence="12" type="ORF">CTOB1V02_LOCUS156</name>
</gene>
<evidence type="ECO:0000256" key="10">
    <source>
        <dbReference type="ARBA" id="ARBA00041723"/>
    </source>
</evidence>
<evidence type="ECO:0000313" key="12">
    <source>
        <dbReference type="EMBL" id="CAD7222140.1"/>
    </source>
</evidence>
<evidence type="ECO:0000256" key="8">
    <source>
        <dbReference type="ARBA" id="ARBA00037101"/>
    </source>
</evidence>
<protein>
    <recommendedName>
        <fullName evidence="9">Putative sodium-coupled neutral amino acid transporter 11</fullName>
    </recommendedName>
    <alternativeName>
        <fullName evidence="10">Solute carrier family 38 member 11</fullName>
    </alternativeName>
</protein>
<accession>A0A7R8W3Y3</accession>
<dbReference type="AlphaFoldDB" id="A0A7R8W3Y3"/>
<dbReference type="Pfam" id="PF01490">
    <property type="entry name" value="Aa_trans"/>
    <property type="match status" value="2"/>
</dbReference>
<name>A0A7R8W3Y3_9CRUS</name>
<dbReference type="PANTHER" id="PTHR22950">
    <property type="entry name" value="AMINO ACID TRANSPORTER"/>
    <property type="match status" value="1"/>
</dbReference>
<evidence type="ECO:0000256" key="7">
    <source>
        <dbReference type="ARBA" id="ARBA00023136"/>
    </source>
</evidence>
<sequence length="320" mass="34827">MMFDLFSCSPDKGEQYISVRPWLLAVSSFFTAAAGTSSPTGYFSIPFALKEAGVGLGILLLLLIGWINDFTLIILIEAGDAVGASTYQDLMLHSFGKIGYHIMTLIQAVYPFIAYICHHNSYLLYNSMESRSPHQWVQVTHVTVIVAGAMALFVGVVGYGTFTGFTEGDVMENYCWQDDLMTAARAIFCFTIMLTHPVEVFVVREVLTTAIFPSLSKSEHYYLMHILVSVAIVGIGYAASLITSCLGIVLELNGILAAIPLAYILPCACYLRCAPRAHISHRLFAAVILTCGIVVSLSGIVTMIARGESTADADWSVHPV</sequence>
<keyword evidence="7" id="KW-0472">Membrane</keyword>
<dbReference type="OrthoDB" id="28208at2759"/>
<evidence type="ECO:0000256" key="3">
    <source>
        <dbReference type="ARBA" id="ARBA00022448"/>
    </source>
</evidence>
<comment type="subcellular location">
    <subcellularLocation>
        <location evidence="1">Membrane</location>
        <topology evidence="1">Multi-pass membrane protein</topology>
    </subcellularLocation>
</comment>
<feature type="domain" description="Amino acid transporter transmembrane" evidence="11">
    <location>
        <begin position="114"/>
        <end position="304"/>
    </location>
</feature>
<dbReference type="EMBL" id="OB660030">
    <property type="protein sequence ID" value="CAD7222140.1"/>
    <property type="molecule type" value="Genomic_DNA"/>
</dbReference>
<dbReference type="PANTHER" id="PTHR22950:SF458">
    <property type="entry name" value="SODIUM-COUPLED NEUTRAL AMINO ACID TRANSPORTER 11-RELATED"/>
    <property type="match status" value="1"/>
</dbReference>
<organism evidence="12">
    <name type="scientific">Cyprideis torosa</name>
    <dbReference type="NCBI Taxonomy" id="163714"/>
    <lineage>
        <taxon>Eukaryota</taxon>
        <taxon>Metazoa</taxon>
        <taxon>Ecdysozoa</taxon>
        <taxon>Arthropoda</taxon>
        <taxon>Crustacea</taxon>
        <taxon>Oligostraca</taxon>
        <taxon>Ostracoda</taxon>
        <taxon>Podocopa</taxon>
        <taxon>Podocopida</taxon>
        <taxon>Cytherocopina</taxon>
        <taxon>Cytheroidea</taxon>
        <taxon>Cytherideidae</taxon>
        <taxon>Cyprideis</taxon>
    </lineage>
</organism>
<keyword evidence="5" id="KW-0029">Amino-acid transport</keyword>